<reference evidence="4 5" key="1">
    <citation type="journal article" date="2016" name="Sci. Rep.">
        <title>Genomic and phenotypic characterization of the species Acinetobacter venetianus.</title>
        <authorList>
            <person name="Fondi M."/>
            <person name="Maida I."/>
            <person name="Perrin E."/>
            <person name="Orlandini V."/>
            <person name="La Torre L."/>
            <person name="Bosi E."/>
            <person name="Negroni A."/>
            <person name="Zanaroli G."/>
            <person name="Fava F."/>
            <person name="Decorosi F."/>
            <person name="Giovannetti L."/>
            <person name="Viti C."/>
            <person name="Vaneechoutte M."/>
            <person name="Dijkshoorn L."/>
            <person name="Fani R."/>
        </authorList>
    </citation>
    <scope>NUCLEOTIDE SEQUENCE [LARGE SCALE GENOMIC DNA]</scope>
    <source>
        <strain evidence="4 5">LUH13518</strain>
    </source>
</reference>
<dbReference type="EMBL" id="JRHX01000081">
    <property type="protein sequence ID" value="KXZ69136.1"/>
    <property type="molecule type" value="Genomic_DNA"/>
</dbReference>
<dbReference type="Proteomes" id="UP000075544">
    <property type="component" value="Unassembled WGS sequence"/>
</dbReference>
<dbReference type="InterPro" id="IPR045584">
    <property type="entry name" value="Pilin-like"/>
</dbReference>
<proteinExistence type="predicted"/>
<evidence type="ECO:0000313" key="5">
    <source>
        <dbReference type="Proteomes" id="UP000075544"/>
    </source>
</evidence>
<dbReference type="SUPFAM" id="SSF54523">
    <property type="entry name" value="Pili subunits"/>
    <property type="match status" value="1"/>
</dbReference>
<dbReference type="NCBIfam" id="TIGR02532">
    <property type="entry name" value="IV_pilin_GFxxxE"/>
    <property type="match status" value="1"/>
</dbReference>
<keyword evidence="3" id="KW-0472">Membrane</keyword>
<name>A0A150HS51_9GAMM</name>
<dbReference type="RefSeq" id="WP_061525321.1">
    <property type="nucleotide sequence ID" value="NZ_JRHX01000081.1"/>
</dbReference>
<evidence type="ECO:0000256" key="2">
    <source>
        <dbReference type="SAM" id="Coils"/>
    </source>
</evidence>
<keyword evidence="1" id="KW-0488">Methylation</keyword>
<evidence type="ECO:0008006" key="6">
    <source>
        <dbReference type="Google" id="ProtNLM"/>
    </source>
</evidence>
<dbReference type="InterPro" id="IPR000983">
    <property type="entry name" value="Bac_GSPG_pilin"/>
</dbReference>
<feature type="coiled-coil region" evidence="2">
    <location>
        <begin position="36"/>
        <end position="63"/>
    </location>
</feature>
<evidence type="ECO:0000256" key="1">
    <source>
        <dbReference type="ARBA" id="ARBA00022481"/>
    </source>
</evidence>
<dbReference type="AlphaFoldDB" id="A0A150HS51"/>
<dbReference type="InterPro" id="IPR012902">
    <property type="entry name" value="N_methyl_site"/>
</dbReference>
<dbReference type="PATRIC" id="fig|52133.19.peg.2707"/>
<keyword evidence="2" id="KW-0175">Coiled coil</keyword>
<dbReference type="PRINTS" id="PR00813">
    <property type="entry name" value="BCTERIALGSPG"/>
</dbReference>
<dbReference type="GO" id="GO:0015628">
    <property type="term" value="P:protein secretion by the type II secretion system"/>
    <property type="evidence" value="ECO:0007669"/>
    <property type="project" value="InterPro"/>
</dbReference>
<keyword evidence="3" id="KW-1133">Transmembrane helix</keyword>
<keyword evidence="3" id="KW-0812">Transmembrane</keyword>
<organism evidence="4 5">
    <name type="scientific">Acinetobacter venetianus</name>
    <dbReference type="NCBI Taxonomy" id="52133"/>
    <lineage>
        <taxon>Bacteria</taxon>
        <taxon>Pseudomonadati</taxon>
        <taxon>Pseudomonadota</taxon>
        <taxon>Gammaproteobacteria</taxon>
        <taxon>Moraxellales</taxon>
        <taxon>Moraxellaceae</taxon>
        <taxon>Acinetobacter</taxon>
    </lineage>
</organism>
<protein>
    <recommendedName>
        <fullName evidence="6">General secretion pathway protein GspG</fullName>
    </recommendedName>
</protein>
<dbReference type="Pfam" id="PF07963">
    <property type="entry name" value="N_methyl"/>
    <property type="match status" value="1"/>
</dbReference>
<evidence type="ECO:0000256" key="3">
    <source>
        <dbReference type="SAM" id="Phobius"/>
    </source>
</evidence>
<accession>A0A150HS51</accession>
<dbReference type="PROSITE" id="PS00409">
    <property type="entry name" value="PROKAR_NTER_METHYL"/>
    <property type="match status" value="1"/>
</dbReference>
<evidence type="ECO:0000313" key="4">
    <source>
        <dbReference type="EMBL" id="KXZ69136.1"/>
    </source>
</evidence>
<comment type="caution">
    <text evidence="4">The sequence shown here is derived from an EMBL/GenBank/DDBJ whole genome shotgun (WGS) entry which is preliminary data.</text>
</comment>
<gene>
    <name evidence="4" type="ORF">AVENLUH13518_02672</name>
</gene>
<feature type="transmembrane region" description="Helical" evidence="3">
    <location>
        <begin position="13"/>
        <end position="31"/>
    </location>
</feature>
<dbReference type="GO" id="GO:0015627">
    <property type="term" value="C:type II protein secretion system complex"/>
    <property type="evidence" value="ECO:0007669"/>
    <property type="project" value="InterPro"/>
</dbReference>
<sequence length="157" mass="17719">MLARIRGFTLVEMLVTLTLISIIASMAFPLIQLDQKRRQERELKDALIQIRTALDNYKQAVDEGRIYMSADSSGYPKTLTDLVDGVPDLKDIKGRKIYFLRRIPSDPFVPDQTSGAESWALRSYASPADAPEAGDDVYDIRSKSKKTALDGTRYDTW</sequence>
<dbReference type="Gene3D" id="3.30.700.10">
    <property type="entry name" value="Glycoprotein, Type 4 Pilin"/>
    <property type="match status" value="1"/>
</dbReference>